<dbReference type="Proteomes" id="UP001187682">
    <property type="component" value="Unassembled WGS sequence"/>
</dbReference>
<dbReference type="AlphaFoldDB" id="A0AAE8MVC4"/>
<evidence type="ECO:0000256" key="1">
    <source>
        <dbReference type="SAM" id="MobiDB-lite"/>
    </source>
</evidence>
<protein>
    <submittedName>
        <fullName evidence="2">Uncharacterized protein</fullName>
    </submittedName>
</protein>
<keyword evidence="3" id="KW-1185">Reference proteome</keyword>
<gene>
    <name evidence="2" type="ORF">DNG_03469</name>
</gene>
<proteinExistence type="predicted"/>
<feature type="compositionally biased region" description="Polar residues" evidence="1">
    <location>
        <begin position="32"/>
        <end position="41"/>
    </location>
</feature>
<sequence length="107" mass="12197">MFHRRLTQAVRPLMRTARPLPPSPSKMRIESAMQSRLSSTSPPSPHGSFYKSFGRPITKVLLIAMLTYQLIYLGWVKLEVDETKAIRNAEIRELEDKVKELQGKTGS</sequence>
<organism evidence="2 3">
    <name type="scientific">Cephalotrichum gorgonifer</name>
    <dbReference type="NCBI Taxonomy" id="2041049"/>
    <lineage>
        <taxon>Eukaryota</taxon>
        <taxon>Fungi</taxon>
        <taxon>Dikarya</taxon>
        <taxon>Ascomycota</taxon>
        <taxon>Pezizomycotina</taxon>
        <taxon>Sordariomycetes</taxon>
        <taxon>Hypocreomycetidae</taxon>
        <taxon>Microascales</taxon>
        <taxon>Microascaceae</taxon>
        <taxon>Cephalotrichum</taxon>
    </lineage>
</organism>
<dbReference type="EMBL" id="ONZQ02000004">
    <property type="protein sequence ID" value="SPO00721.1"/>
    <property type="molecule type" value="Genomic_DNA"/>
</dbReference>
<name>A0AAE8MVC4_9PEZI</name>
<reference evidence="2" key="1">
    <citation type="submission" date="2018-03" db="EMBL/GenBank/DDBJ databases">
        <authorList>
            <person name="Guldener U."/>
        </authorList>
    </citation>
    <scope>NUCLEOTIDE SEQUENCE</scope>
</reference>
<comment type="caution">
    <text evidence="2">The sequence shown here is derived from an EMBL/GenBank/DDBJ whole genome shotgun (WGS) entry which is preliminary data.</text>
</comment>
<feature type="region of interest" description="Disordered" evidence="1">
    <location>
        <begin position="1"/>
        <end position="50"/>
    </location>
</feature>
<evidence type="ECO:0000313" key="3">
    <source>
        <dbReference type="Proteomes" id="UP001187682"/>
    </source>
</evidence>
<accession>A0AAE8MVC4</accession>
<evidence type="ECO:0000313" key="2">
    <source>
        <dbReference type="EMBL" id="SPO00721.1"/>
    </source>
</evidence>